<sequence>MATKQTRALARTMMAPAVVVLFIWMIVPLVMTLWFSFQNYSLINPMMTGFAGWANYVYVIGDPSFTQSLINTLLLVGGVLVITIVGGTFLALLLDQPIWGQGILRILVISPFFVMPPVAALIWKNGFMHPGYGMLGHLWKFFGLQPVDWFNQYPLFSVIVIVAWQWLPFATLILLTALQSLSEEQREAAEMDGANAVNRFRYIILPHMARAITIVILIQTIFLLGIFAEIRVTTGGGPGYASTNIAFLVFRTGILSNDIGAGSAGGVVAVIIANIVAIFLMRAVGKNLDA</sequence>
<evidence type="ECO:0000256" key="2">
    <source>
        <dbReference type="ARBA" id="ARBA00022448"/>
    </source>
</evidence>
<dbReference type="OrthoDB" id="5812615at2"/>
<dbReference type="InterPro" id="IPR035906">
    <property type="entry name" value="MetI-like_sf"/>
</dbReference>
<feature type="transmembrane region" description="Helical" evidence="7">
    <location>
        <begin position="73"/>
        <end position="94"/>
    </location>
</feature>
<dbReference type="Gene3D" id="1.10.3720.10">
    <property type="entry name" value="MetI-like"/>
    <property type="match status" value="1"/>
</dbReference>
<feature type="transmembrane region" description="Helical" evidence="7">
    <location>
        <begin position="208"/>
        <end position="228"/>
    </location>
</feature>
<dbReference type="CDD" id="cd06261">
    <property type="entry name" value="TM_PBP2"/>
    <property type="match status" value="1"/>
</dbReference>
<evidence type="ECO:0000256" key="5">
    <source>
        <dbReference type="ARBA" id="ARBA00022989"/>
    </source>
</evidence>
<dbReference type="Pfam" id="PF00528">
    <property type="entry name" value="BPD_transp_1"/>
    <property type="match status" value="1"/>
</dbReference>
<dbReference type="RefSeq" id="WP_035082411.1">
    <property type="nucleotide sequence ID" value="NZ_JQGC01000007.1"/>
</dbReference>
<keyword evidence="4 7" id="KW-0812">Transmembrane</keyword>
<keyword evidence="10" id="KW-1185">Reference proteome</keyword>
<feature type="transmembrane region" description="Helical" evidence="7">
    <location>
        <begin position="155"/>
        <end position="178"/>
    </location>
</feature>
<dbReference type="SUPFAM" id="SSF160964">
    <property type="entry name" value="MalF N-terminal region-like"/>
    <property type="match status" value="1"/>
</dbReference>
<dbReference type="GO" id="GO:0005886">
    <property type="term" value="C:plasma membrane"/>
    <property type="evidence" value="ECO:0007669"/>
    <property type="project" value="UniProtKB-SubCell"/>
</dbReference>
<evidence type="ECO:0000256" key="6">
    <source>
        <dbReference type="ARBA" id="ARBA00023136"/>
    </source>
</evidence>
<dbReference type="AlphaFoldDB" id="A0A087M375"/>
<evidence type="ECO:0000256" key="3">
    <source>
        <dbReference type="ARBA" id="ARBA00022475"/>
    </source>
</evidence>
<dbReference type="PROSITE" id="PS50928">
    <property type="entry name" value="ABC_TM1"/>
    <property type="match status" value="1"/>
</dbReference>
<dbReference type="SUPFAM" id="SSF161098">
    <property type="entry name" value="MetI-like"/>
    <property type="match status" value="1"/>
</dbReference>
<dbReference type="EMBL" id="JQGC01000007">
    <property type="protein sequence ID" value="KFL31328.1"/>
    <property type="molecule type" value="Genomic_DNA"/>
</dbReference>
<dbReference type="GO" id="GO:0055085">
    <property type="term" value="P:transmembrane transport"/>
    <property type="evidence" value="ECO:0007669"/>
    <property type="project" value="InterPro"/>
</dbReference>
<evidence type="ECO:0000259" key="8">
    <source>
        <dbReference type="PROSITE" id="PS50928"/>
    </source>
</evidence>
<dbReference type="STRING" id="46914.JP75_10625"/>
<evidence type="ECO:0000313" key="9">
    <source>
        <dbReference type="EMBL" id="KFL31328.1"/>
    </source>
</evidence>
<keyword evidence="5 7" id="KW-1133">Transmembrane helix</keyword>
<comment type="similarity">
    <text evidence="7">Belongs to the binding-protein-dependent transport system permease family.</text>
</comment>
<keyword evidence="3" id="KW-1003">Cell membrane</keyword>
<name>A0A087M375_9HYPH</name>
<feature type="transmembrane region" description="Helical" evidence="7">
    <location>
        <begin position="259"/>
        <end position="281"/>
    </location>
</feature>
<gene>
    <name evidence="9" type="ORF">JP75_10625</name>
</gene>
<evidence type="ECO:0000313" key="10">
    <source>
        <dbReference type="Proteomes" id="UP000028981"/>
    </source>
</evidence>
<dbReference type="PANTHER" id="PTHR43005:SF1">
    <property type="entry name" value="SPERMIDINE_PUTRESCINE TRANSPORT SYSTEM PERMEASE PROTEIN"/>
    <property type="match status" value="1"/>
</dbReference>
<keyword evidence="6 7" id="KW-0472">Membrane</keyword>
<feature type="domain" description="ABC transmembrane type-1" evidence="8">
    <location>
        <begin position="69"/>
        <end position="280"/>
    </location>
</feature>
<protein>
    <submittedName>
        <fullName evidence="9">Sugar ABC transporter permease</fullName>
    </submittedName>
</protein>
<proteinExistence type="inferred from homology"/>
<reference evidence="9 10" key="1">
    <citation type="submission" date="2014-08" db="EMBL/GenBank/DDBJ databases">
        <authorList>
            <person name="Hassan Y.I."/>
            <person name="Lepp D."/>
            <person name="Zhou T."/>
        </authorList>
    </citation>
    <scope>NUCLEOTIDE SEQUENCE [LARGE SCALE GENOMIC DNA]</scope>
    <source>
        <strain evidence="9 10">IFO13584</strain>
    </source>
</reference>
<dbReference type="PANTHER" id="PTHR43005">
    <property type="entry name" value="BLR7065 PROTEIN"/>
    <property type="match status" value="1"/>
</dbReference>
<dbReference type="Proteomes" id="UP000028981">
    <property type="component" value="Unassembled WGS sequence"/>
</dbReference>
<evidence type="ECO:0000256" key="4">
    <source>
        <dbReference type="ARBA" id="ARBA00022692"/>
    </source>
</evidence>
<feature type="transmembrane region" description="Helical" evidence="7">
    <location>
        <begin position="106"/>
        <end position="123"/>
    </location>
</feature>
<evidence type="ECO:0000256" key="1">
    <source>
        <dbReference type="ARBA" id="ARBA00004651"/>
    </source>
</evidence>
<comment type="subcellular location">
    <subcellularLocation>
        <location evidence="1 7">Cell membrane</location>
        <topology evidence="1 7">Multi-pass membrane protein</topology>
    </subcellularLocation>
</comment>
<comment type="caution">
    <text evidence="9">The sequence shown here is derived from an EMBL/GenBank/DDBJ whole genome shotgun (WGS) entry which is preliminary data.</text>
</comment>
<keyword evidence="2 7" id="KW-0813">Transport</keyword>
<feature type="transmembrane region" description="Helical" evidence="7">
    <location>
        <begin position="12"/>
        <end position="37"/>
    </location>
</feature>
<dbReference type="InterPro" id="IPR000515">
    <property type="entry name" value="MetI-like"/>
</dbReference>
<accession>A0A087M375</accession>
<evidence type="ECO:0000256" key="7">
    <source>
        <dbReference type="RuleBase" id="RU363032"/>
    </source>
</evidence>
<organism evidence="9 10">
    <name type="scientific">Devosia riboflavina</name>
    <dbReference type="NCBI Taxonomy" id="46914"/>
    <lineage>
        <taxon>Bacteria</taxon>
        <taxon>Pseudomonadati</taxon>
        <taxon>Pseudomonadota</taxon>
        <taxon>Alphaproteobacteria</taxon>
        <taxon>Hyphomicrobiales</taxon>
        <taxon>Devosiaceae</taxon>
        <taxon>Devosia</taxon>
    </lineage>
</organism>